<dbReference type="SUPFAM" id="SSF100950">
    <property type="entry name" value="NagB/RpiA/CoA transferase-like"/>
    <property type="match status" value="1"/>
</dbReference>
<dbReference type="GeneID" id="9347226"/>
<dbReference type="KEGG" id="mev:Metev_1585"/>
<evidence type="ECO:0000313" key="7">
    <source>
        <dbReference type="Proteomes" id="UP000000391"/>
    </source>
</evidence>
<dbReference type="OrthoDB" id="19013at2157"/>
<dbReference type="HAMAP" id="MF_00170">
    <property type="entry name" value="Rib_5P_isom_A"/>
    <property type="match status" value="1"/>
</dbReference>
<feature type="binding site" evidence="5">
    <location>
        <begin position="34"/>
        <end position="37"/>
    </location>
    <ligand>
        <name>substrate</name>
    </ligand>
</feature>
<dbReference type="PANTHER" id="PTHR11934:SF0">
    <property type="entry name" value="RIBOSE-5-PHOSPHATE ISOMERASE"/>
    <property type="match status" value="1"/>
</dbReference>
<dbReference type="FunFam" id="3.40.50.1360:FF:000001">
    <property type="entry name" value="Ribose-5-phosphate isomerase A"/>
    <property type="match status" value="1"/>
</dbReference>
<accession>D7EAR3</accession>
<evidence type="ECO:0000256" key="1">
    <source>
        <dbReference type="ARBA" id="ARBA00001713"/>
    </source>
</evidence>
<dbReference type="Pfam" id="PF06026">
    <property type="entry name" value="Rib_5-P_isom_A"/>
    <property type="match status" value="1"/>
</dbReference>
<dbReference type="InterPro" id="IPR020672">
    <property type="entry name" value="Ribose5P_isomerase_typA_subgr"/>
</dbReference>
<dbReference type="Gene3D" id="3.40.50.1360">
    <property type="match status" value="1"/>
</dbReference>
<gene>
    <name evidence="5" type="primary">rpiA</name>
    <name evidence="6" type="ordered locus">Metev_1585</name>
</gene>
<dbReference type="GO" id="GO:0005829">
    <property type="term" value="C:cytosol"/>
    <property type="evidence" value="ECO:0007669"/>
    <property type="project" value="TreeGrafter"/>
</dbReference>
<organism evidence="6 7">
    <name type="scientific">Methanohalobium evestigatum (strain ATCC BAA-1072 / DSM 3721 / NBRC 107634 / OCM 161 / Z-7303)</name>
    <dbReference type="NCBI Taxonomy" id="644295"/>
    <lineage>
        <taxon>Archaea</taxon>
        <taxon>Methanobacteriati</taxon>
        <taxon>Methanobacteriota</taxon>
        <taxon>Stenosarchaea group</taxon>
        <taxon>Methanomicrobia</taxon>
        <taxon>Methanosarcinales</taxon>
        <taxon>Methanosarcinaceae</taxon>
        <taxon>Methanohalobium</taxon>
    </lineage>
</organism>
<dbReference type="RefSeq" id="WP_013194995.1">
    <property type="nucleotide sequence ID" value="NC_014253.1"/>
</dbReference>
<comment type="similarity">
    <text evidence="2 5">Belongs to the ribose 5-phosphate isomerase family.</text>
</comment>
<feature type="binding site" evidence="5">
    <location>
        <begin position="90"/>
        <end position="93"/>
    </location>
    <ligand>
        <name>substrate</name>
    </ligand>
</feature>
<feature type="binding site" evidence="5">
    <location>
        <begin position="103"/>
        <end position="106"/>
    </location>
    <ligand>
        <name>substrate</name>
    </ligand>
</feature>
<sequence length="232" mass="24759">MKGRNKKTSDSGKESAGVAAAGLVEDGMIIGLGTGSTTAYAISEVGKRINEEELDVQAVVTSYQSEMLAIDAGIPLTSLSEHPELDLDIDGADQVDFELNAIKGGGAAHTKEKVVACSSKQFIAVIDESKLSDKLNHSVPVEVLPYSRNLVLQNMQNMGAEPEIRQAVHKDGPVITDNGNLIIDADFDVIENPNNLASELSAIPGIVEHGIFTGMIDEIYMGKKDGTFDKFK</sequence>
<comment type="subunit">
    <text evidence="3">Homotetramer.</text>
</comment>
<proteinExistence type="inferred from homology"/>
<evidence type="ECO:0000256" key="5">
    <source>
        <dbReference type="HAMAP-Rule" id="MF_00170"/>
    </source>
</evidence>
<dbReference type="FunFam" id="3.30.70.260:FF:000018">
    <property type="entry name" value="Ribose-5-phosphate isomerase A"/>
    <property type="match status" value="1"/>
</dbReference>
<dbReference type="GO" id="GO:0004751">
    <property type="term" value="F:ribose-5-phosphate isomerase activity"/>
    <property type="evidence" value="ECO:0007669"/>
    <property type="project" value="UniProtKB-UniRule"/>
</dbReference>
<dbReference type="STRING" id="644295.Metev_1585"/>
<dbReference type="HOGENOM" id="CLU_056590_1_0_2"/>
<dbReference type="CDD" id="cd01398">
    <property type="entry name" value="RPI_A"/>
    <property type="match status" value="1"/>
</dbReference>
<dbReference type="AlphaFoldDB" id="D7EAR3"/>
<dbReference type="UniPathway" id="UPA00115">
    <property type="reaction ID" value="UER00412"/>
</dbReference>
<dbReference type="InterPro" id="IPR004788">
    <property type="entry name" value="Ribose5P_isomerase_type_A"/>
</dbReference>
<keyword evidence="4 5" id="KW-0413">Isomerase</keyword>
<comment type="pathway">
    <text evidence="5">Carbohydrate degradation; pentose phosphate pathway; D-ribose 5-phosphate from D-ribulose 5-phosphate (non-oxidative stage): step 1/1.</text>
</comment>
<evidence type="ECO:0000256" key="4">
    <source>
        <dbReference type="ARBA" id="ARBA00023235"/>
    </source>
</evidence>
<dbReference type="Proteomes" id="UP000000391">
    <property type="component" value="Chromosome"/>
</dbReference>
<evidence type="ECO:0000256" key="2">
    <source>
        <dbReference type="ARBA" id="ARBA00008088"/>
    </source>
</evidence>
<protein>
    <recommendedName>
        <fullName evidence="5">Ribose-5-phosphate isomerase A</fullName>
        <ecNumber evidence="5">5.3.1.6</ecNumber>
    </recommendedName>
    <alternativeName>
        <fullName evidence="5">Phosphoriboisomerase A</fullName>
        <shortName evidence="5">PRI</shortName>
    </alternativeName>
</protein>
<evidence type="ECO:0000256" key="3">
    <source>
        <dbReference type="ARBA" id="ARBA00011881"/>
    </source>
</evidence>
<comment type="catalytic activity">
    <reaction evidence="1 5">
        <text>aldehydo-D-ribose 5-phosphate = D-ribulose 5-phosphate</text>
        <dbReference type="Rhea" id="RHEA:14657"/>
        <dbReference type="ChEBI" id="CHEBI:58121"/>
        <dbReference type="ChEBI" id="CHEBI:58273"/>
        <dbReference type="EC" id="5.3.1.6"/>
    </reaction>
</comment>
<keyword evidence="7" id="KW-1185">Reference proteome</keyword>
<comment type="subunit">
    <text evidence="5">Homodimer.</text>
</comment>
<feature type="binding site" evidence="5">
    <location>
        <position position="130"/>
    </location>
    <ligand>
        <name>substrate</name>
    </ligand>
</feature>
<dbReference type="NCBIfam" id="NF001924">
    <property type="entry name" value="PRK00702.1"/>
    <property type="match status" value="1"/>
</dbReference>
<dbReference type="GO" id="GO:0009052">
    <property type="term" value="P:pentose-phosphate shunt, non-oxidative branch"/>
    <property type="evidence" value="ECO:0007669"/>
    <property type="project" value="UniProtKB-UniRule"/>
</dbReference>
<dbReference type="EMBL" id="CP002069">
    <property type="protein sequence ID" value="ADI74430.1"/>
    <property type="molecule type" value="Genomic_DNA"/>
</dbReference>
<dbReference type="Gene3D" id="3.30.70.260">
    <property type="match status" value="1"/>
</dbReference>
<reference evidence="6 7" key="1">
    <citation type="submission" date="2010-06" db="EMBL/GenBank/DDBJ databases">
        <title>Complete sequence chromosome of Methanohalobium evestigatum Z-7303.</title>
        <authorList>
            <consortium name="US DOE Joint Genome Institute"/>
            <person name="Lucas S."/>
            <person name="Copeland A."/>
            <person name="Lapidus A."/>
            <person name="Cheng J.-F."/>
            <person name="Bruce D."/>
            <person name="Goodwin L."/>
            <person name="Pitluck S."/>
            <person name="Saunders E."/>
            <person name="Detter J.C."/>
            <person name="Han C."/>
            <person name="Tapia R."/>
            <person name="Land M."/>
            <person name="Hauser L."/>
            <person name="Kyrpides N."/>
            <person name="Mikhailova N."/>
            <person name="Sieprawska-Lupa M."/>
            <person name="Whitman W.B."/>
            <person name="Anderson I."/>
            <person name="Woyke T."/>
        </authorList>
    </citation>
    <scope>NUCLEOTIDE SEQUENCE [LARGE SCALE GENOMIC DNA]</scope>
    <source>
        <strain evidence="7">ATCC BAA-1072 / DSM 3721 / NBRC 107634 / OCM 161 / Z-7303</strain>
    </source>
</reference>
<dbReference type="InterPro" id="IPR037171">
    <property type="entry name" value="NagB/RpiA_transferase-like"/>
</dbReference>
<dbReference type="PANTHER" id="PTHR11934">
    <property type="entry name" value="RIBOSE-5-PHOSPHATE ISOMERASE"/>
    <property type="match status" value="1"/>
</dbReference>
<dbReference type="GO" id="GO:0006014">
    <property type="term" value="P:D-ribose metabolic process"/>
    <property type="evidence" value="ECO:0007669"/>
    <property type="project" value="TreeGrafter"/>
</dbReference>
<dbReference type="SUPFAM" id="SSF75445">
    <property type="entry name" value="D-ribose-5-phosphate isomerase (RpiA), lid domain"/>
    <property type="match status" value="1"/>
</dbReference>
<evidence type="ECO:0000313" key="6">
    <source>
        <dbReference type="EMBL" id="ADI74430.1"/>
    </source>
</evidence>
<feature type="active site" description="Proton acceptor" evidence="5">
    <location>
        <position position="112"/>
    </location>
</feature>
<dbReference type="NCBIfam" id="TIGR00021">
    <property type="entry name" value="rpiA"/>
    <property type="match status" value="1"/>
</dbReference>
<dbReference type="EC" id="5.3.1.6" evidence="5"/>
<name>D7EAR3_METEZ</name>
<comment type="function">
    <text evidence="5">Catalyzes the reversible conversion of ribose-5-phosphate to ribulose 5-phosphate.</text>
</comment>